<keyword evidence="7" id="KW-0540">Nuclease</keyword>
<proteinExistence type="inferred from homology"/>
<dbReference type="GO" id="GO:0046872">
    <property type="term" value="F:metal ion binding"/>
    <property type="evidence" value="ECO:0007669"/>
    <property type="project" value="UniProtKB-KW"/>
</dbReference>
<reference evidence="14" key="1">
    <citation type="submission" date="2025-08" db="UniProtKB">
        <authorList>
            <consortium name="Ensembl"/>
        </authorList>
    </citation>
    <scope>IDENTIFICATION</scope>
</reference>
<evidence type="ECO:0000256" key="5">
    <source>
        <dbReference type="ARBA" id="ARBA00015519"/>
    </source>
</evidence>
<dbReference type="GO" id="GO:0005737">
    <property type="term" value="C:cytoplasm"/>
    <property type="evidence" value="ECO:0007669"/>
    <property type="project" value="UniProtKB-SubCell"/>
</dbReference>
<dbReference type="InterPro" id="IPR026103">
    <property type="entry name" value="HARBI1_animal"/>
</dbReference>
<comment type="similarity">
    <text evidence="4">Belongs to the HARBI1 family.</text>
</comment>
<evidence type="ECO:0000256" key="4">
    <source>
        <dbReference type="ARBA" id="ARBA00006958"/>
    </source>
</evidence>
<dbReference type="AlphaFoldDB" id="A0A3B3SUP4"/>
<dbReference type="GO" id="GO:0016787">
    <property type="term" value="F:hydrolase activity"/>
    <property type="evidence" value="ECO:0007669"/>
    <property type="project" value="UniProtKB-KW"/>
</dbReference>
<keyword evidence="8" id="KW-0479">Metal-binding</keyword>
<comment type="function">
    <text evidence="12">Transposase-derived protein that may have nuclease activity. Does not have transposase activity.</text>
</comment>
<dbReference type="PRINTS" id="PR02086">
    <property type="entry name" value="PUTNUCHARBI1"/>
</dbReference>
<comment type="subcellular location">
    <subcellularLocation>
        <location evidence="3">Cytoplasm</location>
    </subcellularLocation>
    <subcellularLocation>
        <location evidence="2">Nucleus</location>
    </subcellularLocation>
</comment>
<dbReference type="GO" id="GO:0005634">
    <property type="term" value="C:nucleus"/>
    <property type="evidence" value="ECO:0007669"/>
    <property type="project" value="UniProtKB-SubCell"/>
</dbReference>
<dbReference type="InterPro" id="IPR027806">
    <property type="entry name" value="HARBI1_dom"/>
</dbReference>
<dbReference type="Ensembl" id="ENSPKIT00000015380.1">
    <property type="protein sequence ID" value="ENSPKIP00000034467.1"/>
    <property type="gene ID" value="ENSPKIG00000013788.1"/>
</dbReference>
<evidence type="ECO:0000256" key="1">
    <source>
        <dbReference type="ARBA" id="ARBA00001968"/>
    </source>
</evidence>
<keyword evidence="10" id="KW-0539">Nucleus</keyword>
<evidence type="ECO:0000256" key="3">
    <source>
        <dbReference type="ARBA" id="ARBA00004496"/>
    </source>
</evidence>
<evidence type="ECO:0000259" key="13">
    <source>
        <dbReference type="Pfam" id="PF13359"/>
    </source>
</evidence>
<accession>A0A3B3SUP4</accession>
<evidence type="ECO:0000256" key="10">
    <source>
        <dbReference type="ARBA" id="ARBA00023242"/>
    </source>
</evidence>
<keyword evidence="15" id="KW-1185">Reference proteome</keyword>
<dbReference type="OrthoDB" id="2668416at2759"/>
<evidence type="ECO:0000256" key="9">
    <source>
        <dbReference type="ARBA" id="ARBA00022801"/>
    </source>
</evidence>
<dbReference type="PANTHER" id="PTHR22930:SF85">
    <property type="entry name" value="GH03217P-RELATED"/>
    <property type="match status" value="1"/>
</dbReference>
<evidence type="ECO:0000256" key="6">
    <source>
        <dbReference type="ARBA" id="ARBA00022490"/>
    </source>
</evidence>
<dbReference type="InterPro" id="IPR045249">
    <property type="entry name" value="HARBI1-like"/>
</dbReference>
<dbReference type="GeneTree" id="ENSGT00940000166756"/>
<name>A0A3B3SUP4_9TELE</name>
<keyword evidence="9" id="KW-0378">Hydrolase</keyword>
<evidence type="ECO:0000313" key="14">
    <source>
        <dbReference type="Ensembl" id="ENSPKIP00000034467.1"/>
    </source>
</evidence>
<evidence type="ECO:0000313" key="15">
    <source>
        <dbReference type="Proteomes" id="UP000261540"/>
    </source>
</evidence>
<reference evidence="14" key="2">
    <citation type="submission" date="2025-09" db="UniProtKB">
        <authorList>
            <consortium name="Ensembl"/>
        </authorList>
    </citation>
    <scope>IDENTIFICATION</scope>
</reference>
<evidence type="ECO:0000256" key="12">
    <source>
        <dbReference type="ARBA" id="ARBA00045850"/>
    </source>
</evidence>
<evidence type="ECO:0000256" key="7">
    <source>
        <dbReference type="ARBA" id="ARBA00022722"/>
    </source>
</evidence>
<sequence>MADMEELLPVALSLLLTCIQLNSMLHIVSAAYLRKKKLIYRSLLFSKETRYRQRHNPFKERQFWVKPGRSSAWWDNFVNESVVPEEWQENFRMSRTALLILSEKLRPNIEGKKTQMRSPVDVVKKVACTLYYLADEGQLRETANAFGLSRQVVSKIVRQVCKAITLSLGPDYIKTPRTEAEVKDAAANFYRCHGMPQCLGAIDCTHIEIKQPSAKSTDYMNQKGRHSLNVQALCDYKYCFMDVVVKWPGSVQDARIFLNSKLSEDLKDGSIPSCSTELVEGEEAVPIFLLGDAAYPLFPYLMKDYPNGGATPQEQSFGQSLCGARMVIECAFGHLKARFSVLRRPMDINMQDLPFVIYACFVLHNYCETQKEMIPEQDISAAIKYDRHIQPPTKWDNIRKDCHETEGKRVRRVLTTFLNP</sequence>
<dbReference type="Pfam" id="PF13359">
    <property type="entry name" value="DDE_Tnp_4"/>
    <property type="match status" value="1"/>
</dbReference>
<evidence type="ECO:0000256" key="8">
    <source>
        <dbReference type="ARBA" id="ARBA00022723"/>
    </source>
</evidence>
<protein>
    <recommendedName>
        <fullName evidence="5">Putative nuclease HARBI1</fullName>
    </recommendedName>
    <alternativeName>
        <fullName evidence="11">Harbinger transposase-derived nuclease</fullName>
    </alternativeName>
</protein>
<evidence type="ECO:0000256" key="2">
    <source>
        <dbReference type="ARBA" id="ARBA00004123"/>
    </source>
</evidence>
<comment type="cofactor">
    <cofactor evidence="1">
        <name>a divalent metal cation</name>
        <dbReference type="ChEBI" id="CHEBI:60240"/>
    </cofactor>
</comment>
<evidence type="ECO:0000256" key="11">
    <source>
        <dbReference type="ARBA" id="ARBA00030126"/>
    </source>
</evidence>
<organism evidence="14 15">
    <name type="scientific">Paramormyrops kingsleyae</name>
    <dbReference type="NCBI Taxonomy" id="1676925"/>
    <lineage>
        <taxon>Eukaryota</taxon>
        <taxon>Metazoa</taxon>
        <taxon>Chordata</taxon>
        <taxon>Craniata</taxon>
        <taxon>Vertebrata</taxon>
        <taxon>Euteleostomi</taxon>
        <taxon>Actinopterygii</taxon>
        <taxon>Neopterygii</taxon>
        <taxon>Teleostei</taxon>
        <taxon>Osteoglossocephala</taxon>
        <taxon>Osteoglossomorpha</taxon>
        <taxon>Osteoglossiformes</taxon>
        <taxon>Mormyridae</taxon>
        <taxon>Paramormyrops</taxon>
    </lineage>
</organism>
<keyword evidence="6" id="KW-0963">Cytoplasm</keyword>
<dbReference type="GO" id="GO:0004518">
    <property type="term" value="F:nuclease activity"/>
    <property type="evidence" value="ECO:0007669"/>
    <property type="project" value="UniProtKB-KW"/>
</dbReference>
<dbReference type="KEGG" id="pki:111835509"/>
<dbReference type="PANTHER" id="PTHR22930">
    <property type="match status" value="1"/>
</dbReference>
<feature type="domain" description="DDE Tnp4" evidence="13">
    <location>
        <begin position="202"/>
        <end position="365"/>
    </location>
</feature>
<dbReference type="Proteomes" id="UP000261540">
    <property type="component" value="Unplaced"/>
</dbReference>